<dbReference type="InterPro" id="IPR036770">
    <property type="entry name" value="Ankyrin_rpt-contain_sf"/>
</dbReference>
<dbReference type="Gene3D" id="2.20.70.10">
    <property type="match status" value="1"/>
</dbReference>
<dbReference type="InterPro" id="IPR001202">
    <property type="entry name" value="WW_dom"/>
</dbReference>
<dbReference type="SUPFAM" id="SSF51045">
    <property type="entry name" value="WW domain"/>
    <property type="match status" value="1"/>
</dbReference>
<feature type="region of interest" description="Disordered" evidence="4">
    <location>
        <begin position="488"/>
        <end position="662"/>
    </location>
</feature>
<evidence type="ECO:0000313" key="7">
    <source>
        <dbReference type="Proteomes" id="UP000241890"/>
    </source>
</evidence>
<feature type="compositionally biased region" description="Basic and acidic residues" evidence="4">
    <location>
        <begin position="630"/>
        <end position="641"/>
    </location>
</feature>
<reference evidence="6 7" key="1">
    <citation type="submission" date="2017-12" db="EMBL/GenBank/DDBJ databases">
        <title>Sequencing, de novo assembly and annotation of complete genome of a new Thraustochytrid species, strain FCC1311.</title>
        <authorList>
            <person name="Sedici K."/>
            <person name="Godart F."/>
            <person name="Aiese Cigliano R."/>
            <person name="Sanseverino W."/>
            <person name="Barakat M."/>
            <person name="Ortet P."/>
            <person name="Marechal E."/>
            <person name="Cagnac O."/>
            <person name="Amato A."/>
        </authorList>
    </citation>
    <scope>NUCLEOTIDE SEQUENCE [LARGE SCALE GENOMIC DNA]</scope>
</reference>
<feature type="repeat" description="ANK" evidence="3">
    <location>
        <begin position="305"/>
        <end position="339"/>
    </location>
</feature>
<dbReference type="OrthoDB" id="366390at2759"/>
<protein>
    <submittedName>
        <fullName evidence="6">Ankyrin repeat domain-containing protein 27</fullName>
    </submittedName>
</protein>
<organism evidence="6 7">
    <name type="scientific">Hondaea fermentalgiana</name>
    <dbReference type="NCBI Taxonomy" id="2315210"/>
    <lineage>
        <taxon>Eukaryota</taxon>
        <taxon>Sar</taxon>
        <taxon>Stramenopiles</taxon>
        <taxon>Bigyra</taxon>
        <taxon>Labyrinthulomycetes</taxon>
        <taxon>Thraustochytrida</taxon>
        <taxon>Thraustochytriidae</taxon>
        <taxon>Hondaea</taxon>
    </lineage>
</organism>
<keyword evidence="7" id="KW-1185">Reference proteome</keyword>
<comment type="caution">
    <text evidence="6">The sequence shown here is derived from an EMBL/GenBank/DDBJ whole genome shotgun (WGS) entry which is preliminary data.</text>
</comment>
<feature type="domain" description="WW" evidence="5">
    <location>
        <begin position="397"/>
        <end position="431"/>
    </location>
</feature>
<feature type="compositionally biased region" description="Polar residues" evidence="4">
    <location>
        <begin position="157"/>
        <end position="167"/>
    </location>
</feature>
<dbReference type="PROSITE" id="PS50020">
    <property type="entry name" value="WW_DOMAIN_2"/>
    <property type="match status" value="1"/>
</dbReference>
<feature type="compositionally biased region" description="Basic and acidic residues" evidence="4">
    <location>
        <begin position="532"/>
        <end position="547"/>
    </location>
</feature>
<accession>A0A2R5GRD7</accession>
<evidence type="ECO:0000259" key="5">
    <source>
        <dbReference type="PROSITE" id="PS50020"/>
    </source>
</evidence>
<evidence type="ECO:0000313" key="6">
    <source>
        <dbReference type="EMBL" id="GBG33410.1"/>
    </source>
</evidence>
<keyword evidence="1" id="KW-0677">Repeat</keyword>
<gene>
    <name evidence="6" type="ORF">FCC1311_096332</name>
</gene>
<evidence type="ECO:0000256" key="4">
    <source>
        <dbReference type="SAM" id="MobiDB-lite"/>
    </source>
</evidence>
<dbReference type="SMART" id="SM00456">
    <property type="entry name" value="WW"/>
    <property type="match status" value="1"/>
</dbReference>
<keyword evidence="2 3" id="KW-0040">ANK repeat</keyword>
<feature type="region of interest" description="Disordered" evidence="4">
    <location>
        <begin position="424"/>
        <end position="454"/>
    </location>
</feature>
<dbReference type="Pfam" id="PF12796">
    <property type="entry name" value="Ank_2"/>
    <property type="match status" value="1"/>
</dbReference>
<dbReference type="AlphaFoldDB" id="A0A2R5GRD7"/>
<dbReference type="InterPro" id="IPR036020">
    <property type="entry name" value="WW_dom_sf"/>
</dbReference>
<dbReference type="Gene3D" id="1.25.40.20">
    <property type="entry name" value="Ankyrin repeat-containing domain"/>
    <property type="match status" value="2"/>
</dbReference>
<evidence type="ECO:0000256" key="2">
    <source>
        <dbReference type="ARBA" id="ARBA00023043"/>
    </source>
</evidence>
<dbReference type="SUPFAM" id="SSF52540">
    <property type="entry name" value="P-loop containing nucleoside triphosphate hydrolases"/>
    <property type="match status" value="1"/>
</dbReference>
<dbReference type="PROSITE" id="PS50297">
    <property type="entry name" value="ANK_REP_REGION"/>
    <property type="match status" value="2"/>
</dbReference>
<name>A0A2R5GRD7_9STRA</name>
<feature type="region of interest" description="Disordered" evidence="4">
    <location>
        <begin position="129"/>
        <end position="196"/>
    </location>
</feature>
<dbReference type="InterPro" id="IPR027417">
    <property type="entry name" value="P-loop_NTPase"/>
</dbReference>
<feature type="compositionally biased region" description="Basic and acidic residues" evidence="4">
    <location>
        <begin position="566"/>
        <end position="581"/>
    </location>
</feature>
<dbReference type="EMBL" id="BEYU01000154">
    <property type="protein sequence ID" value="GBG33410.1"/>
    <property type="molecule type" value="Genomic_DNA"/>
</dbReference>
<dbReference type="Proteomes" id="UP000241890">
    <property type="component" value="Unassembled WGS sequence"/>
</dbReference>
<dbReference type="InterPro" id="IPR002110">
    <property type="entry name" value="Ankyrin_rpt"/>
</dbReference>
<evidence type="ECO:0000256" key="3">
    <source>
        <dbReference type="PROSITE-ProRule" id="PRU00023"/>
    </source>
</evidence>
<feature type="compositionally biased region" description="Basic and acidic residues" evidence="4">
    <location>
        <begin position="429"/>
        <end position="449"/>
    </location>
</feature>
<sequence length="983" mass="104543">MGAAASSRGRLDTTSPAKVKVAKNAYGSTKGLLVAARAAASPGASEDLRKHTKEKDQSDEELARVPLAGRGSEVERIGANTFATDAVESKTPGDVPEPASASVADTRSSLIAVEEFIVGADEDEVRFSAASSKAHSENWRRKAPTQGVKTPTHRSETSASAAQSNQNNHDEDSNTSNAEPGRLSHIGTRPTHEPLSPSVVVQQVREGAELTGLGSPSCSSPKQDIRKSLADPKMRSSVLLSLVPLAETGDGEVDELLGESMKEADPATCDAEGNTLLIKAVEFGKPGLVRAALRRGCAVNAQNSHGFAALHFACYRSSASTKVAKRLLEAGADPDILDNHGVSPLHYAAAEGSVALLALLLFYKAKVDIKDDCGCTALDYAAQTGSEQCVTLLQNKMPRHGSWQVSVDPVSRCCFYVNRDTGETSWQRPQEEGESKVASRPQRAERDIVETGGASNKLVEEDMDCFSENDLLASVEVTQASVAAAGVVASPRRPASQSVQRVGKKTSTTDRLEAKTPEYDDLRQDNATLSLERAEADGHDTGSDSRVAKTSHKSGSENNCKAAKTPIEKEEEKEEEKREDLDVPEGAKGTLKENDAASRSTKAKKTTRENGNVHCGKADEVLIEEDLDIVDGKDDVGRDGTETNSRPEQAKASGGASGEAIRKKTEDVLIEEDLDVSDGEVITAATQAGKRASETDRRVEVSCRIRTASKVGRHGQDGSPGVFVGEGGALCIARSRGVETHECFDLVFGSDVSEEDVFAQGPFARHAETCLVEGHRRVCVVCSGAAGTGKSQTAMSVFQRSVEHTLALDGAGLEVVFRIFDGVSLQEVGGAETCTCAEEVARAWQRAERAMAASLCGVLGRRLRAHLVVEARARGSRRGRFLVVDLAPPQRGGLSERVEYRSKTDDARARGLDAAVDALEQGLRAVSRGRDADPGAGASRDFVSLAVVDSDVVHLVVHVDSAEMNLHEAEKAATLARKLRSSN</sequence>
<dbReference type="InParanoid" id="A0A2R5GRD7"/>
<dbReference type="SUPFAM" id="SSF48403">
    <property type="entry name" value="Ankyrin repeat"/>
    <property type="match status" value="1"/>
</dbReference>
<feature type="region of interest" description="Disordered" evidence="4">
    <location>
        <begin position="40"/>
        <end position="106"/>
    </location>
</feature>
<feature type="compositionally biased region" description="Basic and acidic residues" evidence="4">
    <location>
        <begin position="46"/>
        <end position="56"/>
    </location>
</feature>
<dbReference type="SMART" id="SM00248">
    <property type="entry name" value="ANK"/>
    <property type="match status" value="4"/>
</dbReference>
<dbReference type="PANTHER" id="PTHR24173">
    <property type="entry name" value="ANKYRIN REPEAT CONTAINING"/>
    <property type="match status" value="1"/>
</dbReference>
<feature type="compositionally biased region" description="Basic and acidic residues" evidence="4">
    <location>
        <begin position="507"/>
        <end position="524"/>
    </location>
</feature>
<feature type="repeat" description="ANK" evidence="3">
    <location>
        <begin position="340"/>
        <end position="372"/>
    </location>
</feature>
<dbReference type="PANTHER" id="PTHR24173:SF74">
    <property type="entry name" value="ANKYRIN REPEAT DOMAIN-CONTAINING PROTEIN 16"/>
    <property type="match status" value="1"/>
</dbReference>
<dbReference type="CDD" id="cd00201">
    <property type="entry name" value="WW"/>
    <property type="match status" value="1"/>
</dbReference>
<dbReference type="PROSITE" id="PS01159">
    <property type="entry name" value="WW_DOMAIN_1"/>
    <property type="match status" value="1"/>
</dbReference>
<proteinExistence type="predicted"/>
<dbReference type="PROSITE" id="PS50088">
    <property type="entry name" value="ANK_REPEAT"/>
    <property type="match status" value="2"/>
</dbReference>
<evidence type="ECO:0000256" key="1">
    <source>
        <dbReference type="ARBA" id="ARBA00022737"/>
    </source>
</evidence>